<protein>
    <submittedName>
        <fullName evidence="2">Uncharacterized protein</fullName>
    </submittedName>
</protein>
<proteinExistence type="predicted"/>
<accession>A0A5B7G5E0</accession>
<name>A0A5B7G5E0_PORTR</name>
<evidence type="ECO:0000256" key="1">
    <source>
        <dbReference type="SAM" id="Phobius"/>
    </source>
</evidence>
<gene>
    <name evidence="2" type="ORF">E2C01_046236</name>
</gene>
<reference evidence="2 3" key="1">
    <citation type="submission" date="2019-05" db="EMBL/GenBank/DDBJ databases">
        <title>Another draft genome of Portunus trituberculatus and its Hox gene families provides insights of decapod evolution.</title>
        <authorList>
            <person name="Jeong J.-H."/>
            <person name="Song I."/>
            <person name="Kim S."/>
            <person name="Choi T."/>
            <person name="Kim D."/>
            <person name="Ryu S."/>
            <person name="Kim W."/>
        </authorList>
    </citation>
    <scope>NUCLEOTIDE SEQUENCE [LARGE SCALE GENOMIC DNA]</scope>
    <source>
        <tissue evidence="2">Muscle</tissue>
    </source>
</reference>
<feature type="transmembrane region" description="Helical" evidence="1">
    <location>
        <begin position="31"/>
        <end position="59"/>
    </location>
</feature>
<keyword evidence="1" id="KW-1133">Transmembrane helix</keyword>
<keyword evidence="1" id="KW-0472">Membrane</keyword>
<evidence type="ECO:0000313" key="2">
    <source>
        <dbReference type="EMBL" id="MPC52368.1"/>
    </source>
</evidence>
<dbReference type="Proteomes" id="UP000324222">
    <property type="component" value="Unassembled WGS sequence"/>
</dbReference>
<keyword evidence="3" id="KW-1185">Reference proteome</keyword>
<dbReference type="EMBL" id="VSRR010010829">
    <property type="protein sequence ID" value="MPC52368.1"/>
    <property type="molecule type" value="Genomic_DNA"/>
</dbReference>
<dbReference type="AlphaFoldDB" id="A0A5B7G5E0"/>
<keyword evidence="1" id="KW-0812">Transmembrane</keyword>
<organism evidence="2 3">
    <name type="scientific">Portunus trituberculatus</name>
    <name type="common">Swimming crab</name>
    <name type="synonym">Neptunus trituberculatus</name>
    <dbReference type="NCBI Taxonomy" id="210409"/>
    <lineage>
        <taxon>Eukaryota</taxon>
        <taxon>Metazoa</taxon>
        <taxon>Ecdysozoa</taxon>
        <taxon>Arthropoda</taxon>
        <taxon>Crustacea</taxon>
        <taxon>Multicrustacea</taxon>
        <taxon>Malacostraca</taxon>
        <taxon>Eumalacostraca</taxon>
        <taxon>Eucarida</taxon>
        <taxon>Decapoda</taxon>
        <taxon>Pleocyemata</taxon>
        <taxon>Brachyura</taxon>
        <taxon>Eubrachyura</taxon>
        <taxon>Portunoidea</taxon>
        <taxon>Portunidae</taxon>
        <taxon>Portuninae</taxon>
        <taxon>Portunus</taxon>
    </lineage>
</organism>
<comment type="caution">
    <text evidence="2">The sequence shown here is derived from an EMBL/GenBank/DDBJ whole genome shotgun (WGS) entry which is preliminary data.</text>
</comment>
<sequence>MLCEWRYSSPNGGAPRSAAVPVCRPLSLLPLFLVVVVVVVVVLVVVLVLVPVLPSSVVTDIVTMKVRPRPAQRHMTQPHGECIDYVVLHESRGLLMLLKLAPPTSTDCPGAVGRAGEYGALRQKKCKGIKHKNDADILSS</sequence>
<evidence type="ECO:0000313" key="3">
    <source>
        <dbReference type="Proteomes" id="UP000324222"/>
    </source>
</evidence>